<evidence type="ECO:0000259" key="18">
    <source>
        <dbReference type="PROSITE" id="PS50158"/>
    </source>
</evidence>
<accession>A0AAV2YZ75</accession>
<keyword evidence="2" id="KW-1188">Viral release from host cell</keyword>
<evidence type="ECO:0008006" key="22">
    <source>
        <dbReference type="Google" id="ProtNLM"/>
    </source>
</evidence>
<keyword evidence="14" id="KW-0917">Virion maturation</keyword>
<keyword evidence="5" id="KW-0479">Metal-binding</keyword>
<evidence type="ECO:0000256" key="14">
    <source>
        <dbReference type="ARBA" id="ARBA00023113"/>
    </source>
</evidence>
<dbReference type="Pfam" id="PF22936">
    <property type="entry name" value="Pol_BBD"/>
    <property type="match status" value="1"/>
</dbReference>
<dbReference type="Pfam" id="PF25597">
    <property type="entry name" value="SH3_retrovirus"/>
    <property type="match status" value="1"/>
</dbReference>
<dbReference type="PROSITE" id="PS50994">
    <property type="entry name" value="INTEGRASE"/>
    <property type="match status" value="1"/>
</dbReference>
<keyword evidence="13" id="KW-0239">DNA-directed DNA polymerase</keyword>
<feature type="domain" description="CCHC-type" evidence="18">
    <location>
        <begin position="238"/>
        <end position="254"/>
    </location>
</feature>
<comment type="caution">
    <text evidence="20">The sequence shown here is derived from an EMBL/GenBank/DDBJ whole genome shotgun (WGS) entry which is preliminary data.</text>
</comment>
<evidence type="ECO:0000256" key="1">
    <source>
        <dbReference type="ARBA" id="ARBA00002180"/>
    </source>
</evidence>
<keyword evidence="13" id="KW-0808">Transferase</keyword>
<proteinExistence type="predicted"/>
<evidence type="ECO:0000256" key="4">
    <source>
        <dbReference type="ARBA" id="ARBA00022722"/>
    </source>
</evidence>
<reference evidence="20" key="1">
    <citation type="submission" date="2022-11" db="EMBL/GenBank/DDBJ databases">
        <authorList>
            <person name="Morgan W.R."/>
            <person name="Tartar A."/>
        </authorList>
    </citation>
    <scope>NUCLEOTIDE SEQUENCE</scope>
    <source>
        <strain evidence="20">ARSEF 373</strain>
    </source>
</reference>
<dbReference type="GO" id="GO:0003676">
    <property type="term" value="F:nucleic acid binding"/>
    <property type="evidence" value="ECO:0007669"/>
    <property type="project" value="InterPro"/>
</dbReference>
<keyword evidence="16" id="KW-0862">Zinc</keyword>
<dbReference type="GO" id="GO:0015074">
    <property type="term" value="P:DNA integration"/>
    <property type="evidence" value="ECO:0007669"/>
    <property type="project" value="UniProtKB-KW"/>
</dbReference>
<dbReference type="Gene3D" id="3.30.420.10">
    <property type="entry name" value="Ribonuclease H-like superfamily/Ribonuclease H"/>
    <property type="match status" value="1"/>
</dbReference>
<dbReference type="GO" id="GO:0006310">
    <property type="term" value="P:DNA recombination"/>
    <property type="evidence" value="ECO:0007669"/>
    <property type="project" value="UniProtKB-KW"/>
</dbReference>
<keyword evidence="21" id="KW-1185">Reference proteome</keyword>
<evidence type="ECO:0000256" key="12">
    <source>
        <dbReference type="ARBA" id="ARBA00022918"/>
    </source>
</evidence>
<evidence type="ECO:0000256" key="10">
    <source>
        <dbReference type="ARBA" id="ARBA00022842"/>
    </source>
</evidence>
<dbReference type="Pfam" id="PF13976">
    <property type="entry name" value="gag_pre-integrs"/>
    <property type="match status" value="1"/>
</dbReference>
<feature type="domain" description="Integrase catalytic" evidence="19">
    <location>
        <begin position="468"/>
        <end position="635"/>
    </location>
</feature>
<dbReference type="Pfam" id="PF00665">
    <property type="entry name" value="rve"/>
    <property type="match status" value="1"/>
</dbReference>
<dbReference type="GO" id="GO:0003887">
    <property type="term" value="F:DNA-directed DNA polymerase activity"/>
    <property type="evidence" value="ECO:0007669"/>
    <property type="project" value="UniProtKB-KW"/>
</dbReference>
<dbReference type="InterPro" id="IPR039537">
    <property type="entry name" value="Retrotran_Ty1/copia-like"/>
</dbReference>
<sequence length="764" mass="86882">MSPSTPGANEILNDMNYFLWEYNARMTLARKDLLDHVMPMKQEQAMQRATAEWKAADMKALAVLSKLLSPMYQTMIREATTALEAWETLRDFFVKQSLHNRVRLRKQLHEFQMDEGGNLMEHFLLFDDLCLRLAAVGDRLGDDEKLVILLGSLPSEYDNMVKIVEAHDNVTLQCAKEMLRREFETIAKREKQKGAFKAGGIRNGRHPRDRARGNQPNGEDSRTHNRQGNQRHRRFTGKCFECGREGHKQAQCNQRRQNDDADEYVFSATSENSTTWLLDSGASSHMTFEASDFVELRSLKGALTISIANGHRLPVRGIGTVRLSTPNGTVVRLTDVMYVPELDRKLLSVHAHTAKGVEIRFVGGVCTIRLNDKVIGNVKKCGKLYEWNAEEWSMTTPEVAASSTCTPDANVWHARLGHPSAERLQAAVGAAEGVPAFLRQVDDVAACEVCARGKMTVKPFAHGSGSAVKTAKKLELVHSDVMGPMNPASRGGARYVVTFIDDFSRFTVAYCIKSKSEVLRCFREYKQLVENQVGSSIKCIRTDNGGEYTSKTFREYCSRSGIVHQTSAPYTPQQNGLANRMNRTLMDMARSMLYYQQVEKTWWGEAVQTAVYLTNRLPNTARRESTPYQLFYDVRPRLDHVRVFGARGFVYVDKSKRAKWDAKAHKCVFLGYASDTKGYCVWDVEDERLVVSRTVKLNENPPDAYIDARAWRTACVHQNHRVIMMTKASTTRYHEYRTCNQVQVKTMRWMSTKIQQQLTTLQWT</sequence>
<evidence type="ECO:0000256" key="17">
    <source>
        <dbReference type="SAM" id="MobiDB-lite"/>
    </source>
</evidence>
<dbReference type="GO" id="GO:0003964">
    <property type="term" value="F:RNA-directed DNA polymerase activity"/>
    <property type="evidence" value="ECO:0007669"/>
    <property type="project" value="UniProtKB-KW"/>
</dbReference>
<evidence type="ECO:0000256" key="11">
    <source>
        <dbReference type="ARBA" id="ARBA00022908"/>
    </source>
</evidence>
<dbReference type="AlphaFoldDB" id="A0AAV2YZ75"/>
<keyword evidence="4" id="KW-0540">Nuclease</keyword>
<dbReference type="GO" id="GO:0006508">
    <property type="term" value="P:proteolysis"/>
    <property type="evidence" value="ECO:0007669"/>
    <property type="project" value="UniProtKB-KW"/>
</dbReference>
<keyword evidence="12" id="KW-0695">RNA-directed DNA polymerase</keyword>
<evidence type="ECO:0000256" key="8">
    <source>
        <dbReference type="ARBA" id="ARBA00022801"/>
    </source>
</evidence>
<keyword evidence="3" id="KW-0645">Protease</keyword>
<dbReference type="InterPro" id="IPR001878">
    <property type="entry name" value="Znf_CCHC"/>
</dbReference>
<dbReference type="GO" id="GO:0008233">
    <property type="term" value="F:peptidase activity"/>
    <property type="evidence" value="ECO:0007669"/>
    <property type="project" value="UniProtKB-KW"/>
</dbReference>
<comment type="function">
    <text evidence="1">The aspartyl protease (PR) mediates the proteolytic cleavages of the Gag and Gag-Pol polyproteins after assembly of the VLP.</text>
</comment>
<dbReference type="GO" id="GO:0004519">
    <property type="term" value="F:endonuclease activity"/>
    <property type="evidence" value="ECO:0007669"/>
    <property type="project" value="UniProtKB-KW"/>
</dbReference>
<dbReference type="SUPFAM" id="SSF53098">
    <property type="entry name" value="Ribonuclease H-like"/>
    <property type="match status" value="1"/>
</dbReference>
<evidence type="ECO:0000256" key="2">
    <source>
        <dbReference type="ARBA" id="ARBA00022612"/>
    </source>
</evidence>
<keyword evidence="11" id="KW-0229">DNA integration</keyword>
<dbReference type="PANTHER" id="PTHR42648:SF11">
    <property type="entry name" value="TRANSPOSON TY4-P GAG-POL POLYPROTEIN"/>
    <property type="match status" value="1"/>
</dbReference>
<protein>
    <recommendedName>
        <fullName evidence="22">Polyprotein</fullName>
    </recommendedName>
</protein>
<evidence type="ECO:0000256" key="9">
    <source>
        <dbReference type="ARBA" id="ARBA00022840"/>
    </source>
</evidence>
<dbReference type="InterPro" id="IPR001584">
    <property type="entry name" value="Integrase_cat-core"/>
</dbReference>
<dbReference type="PANTHER" id="PTHR42648">
    <property type="entry name" value="TRANSPOSASE, PUTATIVE-RELATED"/>
    <property type="match status" value="1"/>
</dbReference>
<keyword evidence="7" id="KW-0255">Endonuclease</keyword>
<evidence type="ECO:0000256" key="5">
    <source>
        <dbReference type="ARBA" id="ARBA00022723"/>
    </source>
</evidence>
<dbReference type="GO" id="GO:0008270">
    <property type="term" value="F:zinc ion binding"/>
    <property type="evidence" value="ECO:0007669"/>
    <property type="project" value="UniProtKB-KW"/>
</dbReference>
<reference evidence="20" key="2">
    <citation type="journal article" date="2023" name="Microbiol Resour">
        <title>Decontamination and Annotation of the Draft Genome Sequence of the Oomycete Lagenidium giganteum ARSEF 373.</title>
        <authorList>
            <person name="Morgan W.R."/>
            <person name="Tartar A."/>
        </authorList>
    </citation>
    <scope>NUCLEOTIDE SEQUENCE</scope>
    <source>
        <strain evidence="20">ARSEF 373</strain>
    </source>
</reference>
<evidence type="ECO:0000256" key="13">
    <source>
        <dbReference type="ARBA" id="ARBA00022932"/>
    </source>
</evidence>
<dbReference type="InterPro" id="IPR025724">
    <property type="entry name" value="GAG-pre-integrase_dom"/>
</dbReference>
<evidence type="ECO:0000259" key="19">
    <source>
        <dbReference type="PROSITE" id="PS50994"/>
    </source>
</evidence>
<keyword evidence="10" id="KW-0460">Magnesium</keyword>
<keyword evidence="15" id="KW-0233">DNA recombination</keyword>
<evidence type="ECO:0000256" key="16">
    <source>
        <dbReference type="PROSITE-ProRule" id="PRU00047"/>
    </source>
</evidence>
<dbReference type="InterPro" id="IPR057670">
    <property type="entry name" value="SH3_retrovirus"/>
</dbReference>
<dbReference type="EMBL" id="DAKRPA010000078">
    <property type="protein sequence ID" value="DAZ99706.1"/>
    <property type="molecule type" value="Genomic_DNA"/>
</dbReference>
<dbReference type="InterPro" id="IPR036397">
    <property type="entry name" value="RNaseH_sf"/>
</dbReference>
<dbReference type="PROSITE" id="PS50158">
    <property type="entry name" value="ZF_CCHC"/>
    <property type="match status" value="1"/>
</dbReference>
<keyword evidence="16" id="KW-0863">Zinc-finger</keyword>
<gene>
    <name evidence="20" type="ORF">N0F65_000884</name>
</gene>
<dbReference type="GO" id="GO:0005524">
    <property type="term" value="F:ATP binding"/>
    <property type="evidence" value="ECO:0007669"/>
    <property type="project" value="UniProtKB-KW"/>
</dbReference>
<evidence type="ECO:0000313" key="20">
    <source>
        <dbReference type="EMBL" id="DAZ99706.1"/>
    </source>
</evidence>
<dbReference type="InterPro" id="IPR054722">
    <property type="entry name" value="PolX-like_BBD"/>
</dbReference>
<dbReference type="Proteomes" id="UP001146120">
    <property type="component" value="Unassembled WGS sequence"/>
</dbReference>
<evidence type="ECO:0000313" key="21">
    <source>
        <dbReference type="Proteomes" id="UP001146120"/>
    </source>
</evidence>
<feature type="region of interest" description="Disordered" evidence="17">
    <location>
        <begin position="194"/>
        <end position="232"/>
    </location>
</feature>
<keyword evidence="8" id="KW-0378">Hydrolase</keyword>
<keyword evidence="13" id="KW-0548">Nucleotidyltransferase</keyword>
<evidence type="ECO:0000256" key="7">
    <source>
        <dbReference type="ARBA" id="ARBA00022759"/>
    </source>
</evidence>
<keyword evidence="9" id="KW-0067">ATP-binding</keyword>
<evidence type="ECO:0000256" key="6">
    <source>
        <dbReference type="ARBA" id="ARBA00022741"/>
    </source>
</evidence>
<organism evidence="20 21">
    <name type="scientific">Lagenidium giganteum</name>
    <dbReference type="NCBI Taxonomy" id="4803"/>
    <lineage>
        <taxon>Eukaryota</taxon>
        <taxon>Sar</taxon>
        <taxon>Stramenopiles</taxon>
        <taxon>Oomycota</taxon>
        <taxon>Peronosporomycetes</taxon>
        <taxon>Pythiales</taxon>
        <taxon>Pythiaceae</taxon>
    </lineage>
</organism>
<evidence type="ECO:0000256" key="15">
    <source>
        <dbReference type="ARBA" id="ARBA00023172"/>
    </source>
</evidence>
<name>A0AAV2YZ75_9STRA</name>
<dbReference type="InterPro" id="IPR012337">
    <property type="entry name" value="RNaseH-like_sf"/>
</dbReference>
<dbReference type="Pfam" id="PF14223">
    <property type="entry name" value="Retrotran_gag_2"/>
    <property type="match status" value="1"/>
</dbReference>
<evidence type="ECO:0000256" key="3">
    <source>
        <dbReference type="ARBA" id="ARBA00022670"/>
    </source>
</evidence>
<keyword evidence="6" id="KW-0547">Nucleotide-binding</keyword>